<sequence>MRKRRANFVGANFVGVKSEGEAEGVCVGNSASPEPKSASRRINSAPATLLVQSRTPKKSFVFLLEEKISRAQKKKCEQNFSLVWRALASGGGAER</sequence>
<evidence type="ECO:0000313" key="1">
    <source>
        <dbReference type="EMBL" id="OGZ19850.1"/>
    </source>
</evidence>
<reference evidence="1 2" key="1">
    <citation type="journal article" date="2016" name="Nat. Commun.">
        <title>Thousands of microbial genomes shed light on interconnected biogeochemical processes in an aquifer system.</title>
        <authorList>
            <person name="Anantharaman K."/>
            <person name="Brown C.T."/>
            <person name="Hug L.A."/>
            <person name="Sharon I."/>
            <person name="Castelle C.J."/>
            <person name="Probst A.J."/>
            <person name="Thomas B.C."/>
            <person name="Singh A."/>
            <person name="Wilkins M.J."/>
            <person name="Karaoz U."/>
            <person name="Brodie E.L."/>
            <person name="Williams K.H."/>
            <person name="Hubbard S.S."/>
            <person name="Banfield J.F."/>
        </authorList>
    </citation>
    <scope>NUCLEOTIDE SEQUENCE [LARGE SCALE GENOMIC DNA]</scope>
</reference>
<name>A0A1G2E3C2_9BACT</name>
<dbReference type="Proteomes" id="UP000177360">
    <property type="component" value="Unassembled WGS sequence"/>
</dbReference>
<proteinExistence type="predicted"/>
<organism evidence="1 2">
    <name type="scientific">Candidatus Nealsonbacteria bacterium RIFCSPHIGHO2_01_FULL_38_55</name>
    <dbReference type="NCBI Taxonomy" id="1801664"/>
    <lineage>
        <taxon>Bacteria</taxon>
        <taxon>Candidatus Nealsoniibacteriota</taxon>
    </lineage>
</organism>
<dbReference type="EMBL" id="MHLZ01000019">
    <property type="protein sequence ID" value="OGZ19850.1"/>
    <property type="molecule type" value="Genomic_DNA"/>
</dbReference>
<evidence type="ECO:0000313" key="2">
    <source>
        <dbReference type="Proteomes" id="UP000177360"/>
    </source>
</evidence>
<protein>
    <submittedName>
        <fullName evidence="1">Uncharacterized protein</fullName>
    </submittedName>
</protein>
<dbReference type="AlphaFoldDB" id="A0A1G2E3C2"/>
<comment type="caution">
    <text evidence="1">The sequence shown here is derived from an EMBL/GenBank/DDBJ whole genome shotgun (WGS) entry which is preliminary data.</text>
</comment>
<gene>
    <name evidence="1" type="ORF">A2626_01735</name>
</gene>
<accession>A0A1G2E3C2</accession>